<keyword evidence="2" id="KW-1185">Reference proteome</keyword>
<protein>
    <submittedName>
        <fullName evidence="1">Uncharacterized protein</fullName>
    </submittedName>
</protein>
<sequence>MSQSTNIDLSNYSGTNFNFGGFNGVFLGNTQGNALPSQSLPQLPPPVPWSYYVNSSDPFDHSEPDNEIVKAWVNATPPQHLDSAGALVILVKNSFSHHNFHRVKKTGSRVSKSTMASSAPYFRSATTQQWNKNGDLELCLILHGRHSELSLDTAFWFPSVINLAFFYQCPGECIFIVGSFLNAYPGSADRRSYLARIGLSIGDVIAIATMMKQKKLFWCATSEAIHNYTRDELVKMTSPHLVEYIDSSIKGAISNFILRKMSALHAAAERPSLLQTRAASPTVCTAVLSRKGYYAVGLEGVGITAKATLNGPLRSKEVLNRILNASDASAKLGKKCKGAQGRQCAGCQFSFYGAITGTIRETAGENRPHGLCMLCVTVDSHAEVVVKCDKHGVSERSMKAI</sequence>
<organism evidence="1 2">
    <name type="scientific">Knufia fluminis</name>
    <dbReference type="NCBI Taxonomy" id="191047"/>
    <lineage>
        <taxon>Eukaryota</taxon>
        <taxon>Fungi</taxon>
        <taxon>Dikarya</taxon>
        <taxon>Ascomycota</taxon>
        <taxon>Pezizomycotina</taxon>
        <taxon>Eurotiomycetes</taxon>
        <taxon>Chaetothyriomycetidae</taxon>
        <taxon>Chaetothyriales</taxon>
        <taxon>Trichomeriaceae</taxon>
        <taxon>Knufia</taxon>
    </lineage>
</organism>
<dbReference type="AlphaFoldDB" id="A0AAN8I870"/>
<proteinExistence type="predicted"/>
<reference evidence="1 2" key="1">
    <citation type="submission" date="2022-12" db="EMBL/GenBank/DDBJ databases">
        <title>Genomic features and morphological characterization of a novel Knufia sp. strain isolated from spacecraft assembly facility.</title>
        <authorList>
            <person name="Teixeira M."/>
            <person name="Chander A.M."/>
            <person name="Stajich J.E."/>
            <person name="Venkateswaran K."/>
        </authorList>
    </citation>
    <scope>NUCLEOTIDE SEQUENCE [LARGE SCALE GENOMIC DNA]</scope>
    <source>
        <strain evidence="1 2">FJI-L2-BK-P2</strain>
    </source>
</reference>
<gene>
    <name evidence="1" type="ORF">OHC33_004744</name>
</gene>
<name>A0AAN8I870_9EURO</name>
<evidence type="ECO:0000313" key="2">
    <source>
        <dbReference type="Proteomes" id="UP001316803"/>
    </source>
</evidence>
<comment type="caution">
    <text evidence="1">The sequence shown here is derived from an EMBL/GenBank/DDBJ whole genome shotgun (WGS) entry which is preliminary data.</text>
</comment>
<accession>A0AAN8I870</accession>
<dbReference type="Proteomes" id="UP001316803">
    <property type="component" value="Unassembled WGS sequence"/>
</dbReference>
<dbReference type="EMBL" id="JAKLMC020000009">
    <property type="protein sequence ID" value="KAK5954171.1"/>
    <property type="molecule type" value="Genomic_DNA"/>
</dbReference>
<evidence type="ECO:0000313" key="1">
    <source>
        <dbReference type="EMBL" id="KAK5954171.1"/>
    </source>
</evidence>